<dbReference type="InterPro" id="IPR022385">
    <property type="entry name" value="Rhs_assc_core"/>
</dbReference>
<reference evidence="3" key="1">
    <citation type="submission" date="2021-06" db="EMBL/GenBank/DDBJ databases">
        <title>Interrogation of the integrated mobile genetic elements in gut-associated Bacteroides with a consensus prediction approach.</title>
        <authorList>
            <person name="Campbell D.E."/>
            <person name="Leigh J.R."/>
            <person name="Kim T."/>
            <person name="England W."/>
            <person name="Whitaker R.J."/>
            <person name="Degnan P.H."/>
        </authorList>
    </citation>
    <scope>NUCLEOTIDE SEQUENCE</scope>
    <source>
        <strain evidence="3">VPI-3443</strain>
    </source>
</reference>
<name>A0AB38UH97_BACT4</name>
<keyword evidence="1" id="KW-0677">Repeat</keyword>
<dbReference type="Pfam" id="PF25023">
    <property type="entry name" value="TEN_YD-shell"/>
    <property type="match status" value="1"/>
</dbReference>
<organism evidence="3 4">
    <name type="scientific">Bacteroides thetaiotaomicron</name>
    <dbReference type="NCBI Taxonomy" id="818"/>
    <lineage>
        <taxon>Bacteria</taxon>
        <taxon>Pseudomonadati</taxon>
        <taxon>Bacteroidota</taxon>
        <taxon>Bacteroidia</taxon>
        <taxon>Bacteroidales</taxon>
        <taxon>Bacteroidaceae</taxon>
        <taxon>Bacteroides</taxon>
    </lineage>
</organism>
<feature type="non-terminal residue" evidence="3">
    <location>
        <position position="1"/>
    </location>
</feature>
<dbReference type="NCBIfam" id="TIGR03696">
    <property type="entry name" value="Rhs_assc_core"/>
    <property type="match status" value="1"/>
</dbReference>
<dbReference type="InterPro" id="IPR028218">
    <property type="entry name" value="Toxin-JAB1"/>
</dbReference>
<dbReference type="PANTHER" id="PTHR32305">
    <property type="match status" value="1"/>
</dbReference>
<dbReference type="PANTHER" id="PTHR32305:SF15">
    <property type="entry name" value="PROTEIN RHSA-RELATED"/>
    <property type="match status" value="1"/>
</dbReference>
<proteinExistence type="predicted"/>
<dbReference type="EMBL" id="CP083685">
    <property type="protein sequence ID" value="UYU92205.1"/>
    <property type="molecule type" value="Genomic_DNA"/>
</dbReference>
<accession>A0AB38UH97</accession>
<evidence type="ECO:0000256" key="1">
    <source>
        <dbReference type="ARBA" id="ARBA00022737"/>
    </source>
</evidence>
<dbReference type="InterPro" id="IPR050708">
    <property type="entry name" value="T6SS_VgrG/RHS"/>
</dbReference>
<dbReference type="Proteomes" id="UP001162960">
    <property type="component" value="Chromosome"/>
</dbReference>
<dbReference type="InterPro" id="IPR056823">
    <property type="entry name" value="TEN-like_YD-shell"/>
</dbReference>
<dbReference type="RefSeq" id="WP_320055257.1">
    <property type="nucleotide sequence ID" value="NZ_CP083685.1"/>
</dbReference>
<dbReference type="AlphaFoldDB" id="A0AB38UH97"/>
<evidence type="ECO:0000313" key="3">
    <source>
        <dbReference type="EMBL" id="UYU92205.1"/>
    </source>
</evidence>
<gene>
    <name evidence="3" type="ORF">KQP74_06130</name>
</gene>
<dbReference type="Gene3D" id="2.180.10.10">
    <property type="entry name" value="RHS repeat-associated core"/>
    <property type="match status" value="1"/>
</dbReference>
<feature type="domain" description="Teneurin-like YD-shell" evidence="2">
    <location>
        <begin position="61"/>
        <end position="160"/>
    </location>
</feature>
<protein>
    <recommendedName>
        <fullName evidence="2">Teneurin-like YD-shell domain-containing protein</fullName>
    </recommendedName>
</protein>
<evidence type="ECO:0000313" key="4">
    <source>
        <dbReference type="Proteomes" id="UP001162960"/>
    </source>
</evidence>
<sequence>IEFENGHVISYLYDADGIKLRTTHIIGSDTTVTDYCGNVIYENGIPVKLLTEAGYVTLADSKYHYFVQDHLGNNRVVVDQSGNVEEVNHYYPFGGLLSSSVSNAVQPYKYNGKELDRKNGLDWYDYGARMYDAALGRWHVVDPMSEKYYSWSPYTYCKNNPVLRIDLDGKDDYVISRSGRLFNETPIDKRGKGSTDNLYLSSDRSISVTVNQGLLGEMHSMQAKEQKENRVKKSYGSTQDLETAATVFKFAADHTTVEWKLDVYDDNGTRTAVVATDRDPYGVDNGVYAQNKLSVKGEKVIDIHSHLPGGTKGGAGNDFNLAKPQRKNAVYMKDNRVSTDKKGMIYEYIKNASRVNSIRVYDATDLLQYIKRK</sequence>
<dbReference type="Pfam" id="PF15659">
    <property type="entry name" value="Toxin-JAB1"/>
    <property type="match status" value="1"/>
</dbReference>
<evidence type="ECO:0000259" key="2">
    <source>
        <dbReference type="Pfam" id="PF25023"/>
    </source>
</evidence>